<dbReference type="SUPFAM" id="SSF47370">
    <property type="entry name" value="Bromodomain"/>
    <property type="match status" value="1"/>
</dbReference>
<feature type="region of interest" description="Disordered" evidence="3">
    <location>
        <begin position="290"/>
        <end position="320"/>
    </location>
</feature>
<dbReference type="OrthoDB" id="784962at2759"/>
<accession>A0A423V895</accession>
<evidence type="ECO:0000256" key="3">
    <source>
        <dbReference type="SAM" id="MobiDB-lite"/>
    </source>
</evidence>
<dbReference type="EMBL" id="LKEA01000109">
    <property type="protein sequence ID" value="ROV87042.1"/>
    <property type="molecule type" value="Genomic_DNA"/>
</dbReference>
<name>A0A423V895_9PEZI</name>
<keyword evidence="1 2" id="KW-0103">Bromodomain</keyword>
<dbReference type="GO" id="GO:0006325">
    <property type="term" value="P:chromatin organization"/>
    <property type="evidence" value="ECO:0007669"/>
    <property type="project" value="UniProtKB-ARBA"/>
</dbReference>
<comment type="caution">
    <text evidence="5">The sequence shown here is derived from an EMBL/GenBank/DDBJ whole genome shotgun (WGS) entry which is preliminary data.</text>
</comment>
<dbReference type="PROSITE" id="PS50014">
    <property type="entry name" value="BROMODOMAIN_2"/>
    <property type="match status" value="1"/>
</dbReference>
<feature type="compositionally biased region" description="Basic and acidic residues" evidence="3">
    <location>
        <begin position="503"/>
        <end position="514"/>
    </location>
</feature>
<organism evidence="5 6">
    <name type="scientific">Cytospora schulzeri</name>
    <dbReference type="NCBI Taxonomy" id="448051"/>
    <lineage>
        <taxon>Eukaryota</taxon>
        <taxon>Fungi</taxon>
        <taxon>Dikarya</taxon>
        <taxon>Ascomycota</taxon>
        <taxon>Pezizomycotina</taxon>
        <taxon>Sordariomycetes</taxon>
        <taxon>Sordariomycetidae</taxon>
        <taxon>Diaporthales</taxon>
        <taxon>Cytosporaceae</taxon>
        <taxon>Cytospora</taxon>
    </lineage>
</organism>
<feature type="compositionally biased region" description="Basic and acidic residues" evidence="3">
    <location>
        <begin position="309"/>
        <end position="320"/>
    </location>
</feature>
<feature type="region of interest" description="Disordered" evidence="3">
    <location>
        <begin position="501"/>
        <end position="536"/>
    </location>
</feature>
<dbReference type="Pfam" id="PF00439">
    <property type="entry name" value="Bromodomain"/>
    <property type="match status" value="1"/>
</dbReference>
<evidence type="ECO:0000313" key="5">
    <source>
        <dbReference type="EMBL" id="ROV87042.1"/>
    </source>
</evidence>
<reference evidence="5 6" key="1">
    <citation type="submission" date="2015-09" db="EMBL/GenBank/DDBJ databases">
        <title>Host preference determinants of Valsa canker pathogens revealed by comparative genomics.</title>
        <authorList>
            <person name="Yin Z."/>
            <person name="Huang L."/>
        </authorList>
    </citation>
    <scope>NUCLEOTIDE SEQUENCE [LARGE SCALE GENOMIC DNA]</scope>
    <source>
        <strain evidence="5 6">03-1</strain>
    </source>
</reference>
<evidence type="ECO:0000256" key="1">
    <source>
        <dbReference type="ARBA" id="ARBA00023117"/>
    </source>
</evidence>
<dbReference type="STRING" id="356882.A0A423V895"/>
<dbReference type="AlphaFoldDB" id="A0A423V895"/>
<evidence type="ECO:0000259" key="4">
    <source>
        <dbReference type="PROSITE" id="PS50014"/>
    </source>
</evidence>
<proteinExistence type="predicted"/>
<dbReference type="Proteomes" id="UP000283895">
    <property type="component" value="Unassembled WGS sequence"/>
</dbReference>
<evidence type="ECO:0000256" key="2">
    <source>
        <dbReference type="PROSITE-ProRule" id="PRU00035"/>
    </source>
</evidence>
<evidence type="ECO:0000313" key="6">
    <source>
        <dbReference type="Proteomes" id="UP000283895"/>
    </source>
</evidence>
<gene>
    <name evidence="5" type="ORF">VMCG_10855</name>
</gene>
<protein>
    <recommendedName>
        <fullName evidence="4">Bromo domain-containing protein</fullName>
    </recommendedName>
</protein>
<dbReference type="InterPro" id="IPR036427">
    <property type="entry name" value="Bromodomain-like_sf"/>
</dbReference>
<feature type="compositionally biased region" description="Basic and acidic residues" evidence="3">
    <location>
        <begin position="522"/>
        <end position="536"/>
    </location>
</feature>
<keyword evidence="6" id="KW-1185">Reference proteome</keyword>
<feature type="domain" description="Bromo" evidence="4">
    <location>
        <begin position="200"/>
        <end position="273"/>
    </location>
</feature>
<sequence>MADLQSNLIVQDGKTYVSIDHLSTVLASLPDHPTQAIIASDLSPDGRLCMFLKLRPMKDAADQVTTTMRFRPNAIQNSGGTHGIHDGGYQDAPALLKQLKDIQLSDEDILNQLLTSSHPPALDELDKAKGSLVHLATAKDGRVFSVLVGSVAKSDWDIRYPKQGLWAPAHTRRMDDHMLHQGPITTYQFDELKDILRAAKDSEAGYWFRASVQVLWPELWERYHGLIERPMDLTLLEQNLDEDNYHTIEQFMRDVDLLRLNTVTLFGSSHMMTSFATQTVDMITREMEKRLKENPAMKKPATPKKKSSTRKERATSARTSIHEKAWPAKTVLSRGQICEIIYSSYMPSGQDASRISHYPRLVIPLGRVCVARSPNTEIYATKHIVVMDIATPRKALWLVWDHFSIMPDPGPYHWLPGDQSSLLDTNGRRITTLSRLADDINLWEVGSDDAGSDGLSGRGLGWDEIRVSDGAWRRRVNHSEVLLDLTCKRGILEAIQLGWGTDEQSKSREHRRDGQGSQADEPAAKRAKPNEARGAV</sequence>
<dbReference type="InterPro" id="IPR001487">
    <property type="entry name" value="Bromodomain"/>
</dbReference>
<dbReference type="Gene3D" id="1.20.920.10">
    <property type="entry name" value="Bromodomain-like"/>
    <property type="match status" value="1"/>
</dbReference>
<dbReference type="SMART" id="SM00297">
    <property type="entry name" value="BROMO"/>
    <property type="match status" value="1"/>
</dbReference>